<protein>
    <recommendedName>
        <fullName evidence="5">Histidine kinase/HSP90-like ATPase domain-containing protein</fullName>
    </recommendedName>
</protein>
<organism evidence="3 4">
    <name type="scientific">Saprolegnia parasitica (strain CBS 223.65)</name>
    <dbReference type="NCBI Taxonomy" id="695850"/>
    <lineage>
        <taxon>Eukaryota</taxon>
        <taxon>Sar</taxon>
        <taxon>Stramenopiles</taxon>
        <taxon>Oomycota</taxon>
        <taxon>Saprolegniomycetes</taxon>
        <taxon>Saprolegniales</taxon>
        <taxon>Saprolegniaceae</taxon>
        <taxon>Saprolegnia</taxon>
    </lineage>
</organism>
<name>A0A067CTQ9_SAPPC</name>
<feature type="coiled-coil region" evidence="1">
    <location>
        <begin position="190"/>
        <end position="217"/>
    </location>
</feature>
<evidence type="ECO:0000313" key="4">
    <source>
        <dbReference type="Proteomes" id="UP000030745"/>
    </source>
</evidence>
<keyword evidence="4" id="KW-1185">Reference proteome</keyword>
<gene>
    <name evidence="3" type="ORF">SPRG_01363</name>
</gene>
<dbReference type="InterPro" id="IPR052957">
    <property type="entry name" value="Auxin_embryo_med"/>
</dbReference>
<dbReference type="NCBIfam" id="NF047352">
    <property type="entry name" value="P_loop_sacsin"/>
    <property type="match status" value="1"/>
</dbReference>
<evidence type="ECO:0000256" key="2">
    <source>
        <dbReference type="SAM" id="MobiDB-lite"/>
    </source>
</evidence>
<dbReference type="Proteomes" id="UP000030745">
    <property type="component" value="Unassembled WGS sequence"/>
</dbReference>
<sequence>MQQPRYPPSSLLWQVEAEVEAIRRERSHGPPSFLSSKDLLDALCLRFNVMSFAELNLGAPFAVPAIRQVLDLEASLWDFVGIYVTSRAISTVHDAEAGFLELHQVATFDALGLGTCFGLSPAVAYHFHVQGPPPIASLSTKDVLLHLRDFRFVLNRQTQDPTAFLAYMAATMKHPVGTLGVTVANMGRSIELMRRMYNEERKELRNLENDFRKDITDRVFEITKTKFSAENREKAIGDALIAQNVALPEGNQKANVSARVASSLLTTITRLDAELDQEIARYRSRLPKTRAQKMEKSRSATVSWVLCSIMAKARVLLDTDKLDSVHKGREREAAANDDNDDEECKCCCVGKDACSCACTCKCHVMDDDDDGDGSDDDGDGGSDNETNKTSMVMPVPPPVPLLASSPPAVRITYPSSLHHGTVVVQAAAGFRDDDDDDVDVLARLRAIEVELQLPSLLAAATHEEASPPLRLPVANRGCPRTLLPQVESLVYQCRVAQHDFASPPSAPTVSLVEAAVAAELHLSSVPAAALASTQAPPTTLLFTHPLLAAAPTPPTLQRPIAEIVAALKALPCLVDIESALGWSLHFAYEHGPFLPFFQHHVPHVPLLKLRSGAFIKLSATSTPASIAVTANTGDDIAVHVTSMFVSMREACPWPLLEAAIVSVLEQVPSPVDVGLAALRRLPIDLVPHLGPHVLKSLSTVVLNMPDQLWRAATHWTDQLRLAHLGVTASVPQWQAHLDVFLSSGSFAALPSLASSVPSTPVPSVESTAVATPTVATVALVPTTTTVAPAAVDVDACRSLVESIRRDNFGIGLPVTPETQAFLQRQHQRLERALKRLSEELYAASTHFVLELIQNADDNTYAHGVSPVASFVVTEDAITFFCNEVGFQPPHVRALCDVGASTKASATGFIGQKGIGFKSVFTVTHAPEIHSNGFHLRFDANPSTTSGQTAAAGGGSDLCLLAP</sequence>
<dbReference type="OrthoDB" id="78013at2759"/>
<dbReference type="PANTHER" id="PTHR32387">
    <property type="entry name" value="WU:FJ29H11"/>
    <property type="match status" value="1"/>
</dbReference>
<dbReference type="InterPro" id="IPR036890">
    <property type="entry name" value="HATPase_C_sf"/>
</dbReference>
<feature type="region of interest" description="Disordered" evidence="2">
    <location>
        <begin position="370"/>
        <end position="395"/>
    </location>
</feature>
<dbReference type="STRING" id="695850.A0A067CTQ9"/>
<dbReference type="Gene3D" id="3.30.565.10">
    <property type="entry name" value="Histidine kinase-like ATPase, C-terminal domain"/>
    <property type="match status" value="1"/>
</dbReference>
<dbReference type="RefSeq" id="XP_012194973.1">
    <property type="nucleotide sequence ID" value="XM_012339583.1"/>
</dbReference>
<dbReference type="VEuPathDB" id="FungiDB:SPRG_01363"/>
<evidence type="ECO:0000256" key="1">
    <source>
        <dbReference type="SAM" id="Coils"/>
    </source>
</evidence>
<keyword evidence="1" id="KW-0175">Coiled coil</keyword>
<evidence type="ECO:0008006" key="5">
    <source>
        <dbReference type="Google" id="ProtNLM"/>
    </source>
</evidence>
<reference evidence="3 4" key="1">
    <citation type="journal article" date="2013" name="PLoS Genet.">
        <title>Distinctive expansion of potential virulence genes in the genome of the oomycete fish pathogen Saprolegnia parasitica.</title>
        <authorList>
            <person name="Jiang R.H."/>
            <person name="de Bruijn I."/>
            <person name="Haas B.J."/>
            <person name="Belmonte R."/>
            <person name="Lobach L."/>
            <person name="Christie J."/>
            <person name="van den Ackerveken G."/>
            <person name="Bottin A."/>
            <person name="Bulone V."/>
            <person name="Diaz-Moreno S.M."/>
            <person name="Dumas B."/>
            <person name="Fan L."/>
            <person name="Gaulin E."/>
            <person name="Govers F."/>
            <person name="Grenville-Briggs L.J."/>
            <person name="Horner N.R."/>
            <person name="Levin J.Z."/>
            <person name="Mammella M."/>
            <person name="Meijer H.J."/>
            <person name="Morris P."/>
            <person name="Nusbaum C."/>
            <person name="Oome S."/>
            <person name="Phillips A.J."/>
            <person name="van Rooyen D."/>
            <person name="Rzeszutek E."/>
            <person name="Saraiva M."/>
            <person name="Secombes C.J."/>
            <person name="Seidl M.F."/>
            <person name="Snel B."/>
            <person name="Stassen J.H."/>
            <person name="Sykes S."/>
            <person name="Tripathy S."/>
            <person name="van den Berg H."/>
            <person name="Vega-Arreguin J.C."/>
            <person name="Wawra S."/>
            <person name="Young S.K."/>
            <person name="Zeng Q."/>
            <person name="Dieguez-Uribeondo J."/>
            <person name="Russ C."/>
            <person name="Tyler B.M."/>
            <person name="van West P."/>
        </authorList>
    </citation>
    <scope>NUCLEOTIDE SEQUENCE [LARGE SCALE GENOMIC DNA]</scope>
    <source>
        <strain evidence="3 4">CBS 223.65</strain>
    </source>
</reference>
<accession>A0A067CTQ9</accession>
<proteinExistence type="predicted"/>
<evidence type="ECO:0000313" key="3">
    <source>
        <dbReference type="EMBL" id="KDO34089.1"/>
    </source>
</evidence>
<dbReference type="AlphaFoldDB" id="A0A067CTQ9"/>
<dbReference type="GeneID" id="24123959"/>
<dbReference type="KEGG" id="spar:SPRG_01363"/>
<dbReference type="EMBL" id="KK583191">
    <property type="protein sequence ID" value="KDO34089.1"/>
    <property type="molecule type" value="Genomic_DNA"/>
</dbReference>
<dbReference type="SUPFAM" id="SSF55874">
    <property type="entry name" value="ATPase domain of HSP90 chaperone/DNA topoisomerase II/histidine kinase"/>
    <property type="match status" value="1"/>
</dbReference>
<dbReference type="PANTHER" id="PTHR32387:SF0">
    <property type="entry name" value="PROTEIN NO VEIN"/>
    <property type="match status" value="1"/>
</dbReference>
<feature type="compositionally biased region" description="Acidic residues" evidence="2">
    <location>
        <begin position="370"/>
        <end position="382"/>
    </location>
</feature>